<proteinExistence type="inferred from homology"/>
<dbReference type="GO" id="GO:0005886">
    <property type="term" value="C:plasma membrane"/>
    <property type="evidence" value="ECO:0007669"/>
    <property type="project" value="TreeGrafter"/>
</dbReference>
<feature type="transmembrane region" description="Helical" evidence="6">
    <location>
        <begin position="78"/>
        <end position="103"/>
    </location>
</feature>
<dbReference type="GO" id="GO:0000271">
    <property type="term" value="P:polysaccharide biosynthetic process"/>
    <property type="evidence" value="ECO:0007669"/>
    <property type="project" value="InterPro"/>
</dbReference>
<comment type="similarity">
    <text evidence="2">Belongs to the GtrA family.</text>
</comment>
<evidence type="ECO:0000259" key="7">
    <source>
        <dbReference type="Pfam" id="PF04138"/>
    </source>
</evidence>
<keyword evidence="3 6" id="KW-0812">Transmembrane</keyword>
<dbReference type="AlphaFoldDB" id="A0A7U6QZ87"/>
<dbReference type="KEGG" id="lwd:JCM16777_0137"/>
<comment type="subcellular location">
    <subcellularLocation>
        <location evidence="1">Membrane</location>
        <topology evidence="1">Multi-pass membrane protein</topology>
    </subcellularLocation>
</comment>
<dbReference type="Pfam" id="PF04138">
    <property type="entry name" value="GtrA_DPMS_TM"/>
    <property type="match status" value="1"/>
</dbReference>
<evidence type="ECO:0000256" key="5">
    <source>
        <dbReference type="ARBA" id="ARBA00023136"/>
    </source>
</evidence>
<keyword evidence="5 6" id="KW-0472">Membrane</keyword>
<dbReference type="PANTHER" id="PTHR38459">
    <property type="entry name" value="PROPHAGE BACTOPRENOL-LINKED GLUCOSE TRANSLOCASE HOMOLOG"/>
    <property type="match status" value="1"/>
</dbReference>
<protein>
    <submittedName>
        <fullName evidence="8">GtrA-like protein</fullName>
    </submittedName>
</protein>
<evidence type="ECO:0000256" key="6">
    <source>
        <dbReference type="SAM" id="Phobius"/>
    </source>
</evidence>
<dbReference type="PANTHER" id="PTHR38459:SF5">
    <property type="entry name" value="CELL WALL TEICHOIC ACID GLYCOSYLATION PROTEIN GTCA"/>
    <property type="match status" value="1"/>
</dbReference>
<dbReference type="EMBL" id="AP019829">
    <property type="protein sequence ID" value="BBM41913.1"/>
    <property type="molecule type" value="Genomic_DNA"/>
</dbReference>
<evidence type="ECO:0000256" key="4">
    <source>
        <dbReference type="ARBA" id="ARBA00022989"/>
    </source>
</evidence>
<evidence type="ECO:0000256" key="1">
    <source>
        <dbReference type="ARBA" id="ARBA00004141"/>
    </source>
</evidence>
<evidence type="ECO:0000313" key="9">
    <source>
        <dbReference type="Proteomes" id="UP000321943"/>
    </source>
</evidence>
<keyword evidence="4 6" id="KW-1133">Transmembrane helix</keyword>
<feature type="transmembrane region" description="Helical" evidence="6">
    <location>
        <begin position="40"/>
        <end position="58"/>
    </location>
</feature>
<feature type="domain" description="GtrA/DPMS transmembrane" evidence="7">
    <location>
        <begin position="15"/>
        <end position="141"/>
    </location>
</feature>
<dbReference type="Proteomes" id="UP000321943">
    <property type="component" value="Chromosome"/>
</dbReference>
<feature type="transmembrane region" description="Helical" evidence="6">
    <location>
        <begin position="115"/>
        <end position="135"/>
    </location>
</feature>
<evidence type="ECO:0000256" key="2">
    <source>
        <dbReference type="ARBA" id="ARBA00009399"/>
    </source>
</evidence>
<sequence length="144" mass="16686">MSLIKKLVNKETILYLVFGVLVTLLNIILFYIFVTRMKMSTFYGNMLDTILCILFQYFTNRIWVFESKNKGKEAVKEFIQFILARGVTAVIDQIFVVVGVDFFVAKYVSHSQQGVFSIGIKILSNIIVIILNYIFSKLFVFNKK</sequence>
<name>A0A7U6QZ87_9FUSO</name>
<dbReference type="InterPro" id="IPR007267">
    <property type="entry name" value="GtrA_DPMS_TM"/>
</dbReference>
<dbReference type="InterPro" id="IPR051401">
    <property type="entry name" value="GtrA_CellWall_Glycosyl"/>
</dbReference>
<accession>A0A7U6QZ87</accession>
<evidence type="ECO:0000256" key="3">
    <source>
        <dbReference type="ARBA" id="ARBA00022692"/>
    </source>
</evidence>
<gene>
    <name evidence="8" type="ORF">JCM16777_0137</name>
</gene>
<dbReference type="GeneID" id="84803503"/>
<organism evidence="8 9">
    <name type="scientific">Leptotrichia wadei</name>
    <dbReference type="NCBI Taxonomy" id="157687"/>
    <lineage>
        <taxon>Bacteria</taxon>
        <taxon>Fusobacteriati</taxon>
        <taxon>Fusobacteriota</taxon>
        <taxon>Fusobacteriia</taxon>
        <taxon>Fusobacteriales</taxon>
        <taxon>Leptotrichiaceae</taxon>
        <taxon>Leptotrichia</taxon>
    </lineage>
</organism>
<feature type="transmembrane region" description="Helical" evidence="6">
    <location>
        <begin position="12"/>
        <end position="34"/>
    </location>
</feature>
<dbReference type="RefSeq" id="WP_018499763.1">
    <property type="nucleotide sequence ID" value="NZ_AP019829.2"/>
</dbReference>
<reference evidence="8 9" key="1">
    <citation type="submission" date="2019-07" db="EMBL/GenBank/DDBJ databases">
        <title>Complete Genome Sequence of Leptotrichia wadei Strain JCM16777.</title>
        <authorList>
            <person name="Watanabe S."/>
            <person name="Cui L."/>
        </authorList>
    </citation>
    <scope>NUCLEOTIDE SEQUENCE [LARGE SCALE GENOMIC DNA]</scope>
    <source>
        <strain evidence="8 9">JCM16777</strain>
    </source>
</reference>
<evidence type="ECO:0000313" key="8">
    <source>
        <dbReference type="EMBL" id="BBM41913.1"/>
    </source>
</evidence>